<reference evidence="2 3" key="1">
    <citation type="submission" date="2022-02" db="EMBL/GenBank/DDBJ databases">
        <title>The car tank lid bacteriome: a reservoir of bacteria with potential in bioremediation of fuel.</title>
        <authorList>
            <person name="Vidal-Verdu A."/>
            <person name="Gomez-Martinez D."/>
            <person name="Latorre-Perez A."/>
            <person name="Pereto J."/>
            <person name="Porcar M."/>
        </authorList>
    </citation>
    <scope>NUCLEOTIDE SEQUENCE [LARGE SCALE GENOMIC DNA]</scope>
    <source>
        <strain evidence="2 3">4D.3</strain>
    </source>
</reference>
<dbReference type="PANTHER" id="PTHR18964:SF149">
    <property type="entry name" value="BIFUNCTIONAL UDP-N-ACETYLGLUCOSAMINE 2-EPIMERASE_N-ACETYLMANNOSAMINE KINASE"/>
    <property type="match status" value="1"/>
</dbReference>
<dbReference type="Gene3D" id="3.30.420.40">
    <property type="match status" value="2"/>
</dbReference>
<dbReference type="PANTHER" id="PTHR18964">
    <property type="entry name" value="ROK (REPRESSOR, ORF, KINASE) FAMILY"/>
    <property type="match status" value="1"/>
</dbReference>
<dbReference type="Gene3D" id="1.10.10.10">
    <property type="entry name" value="Winged helix-like DNA-binding domain superfamily/Winged helix DNA-binding domain"/>
    <property type="match status" value="1"/>
</dbReference>
<dbReference type="EMBL" id="JALQCY010000003">
    <property type="protein sequence ID" value="MCK9794130.1"/>
    <property type="molecule type" value="Genomic_DNA"/>
</dbReference>
<evidence type="ECO:0000313" key="3">
    <source>
        <dbReference type="Proteomes" id="UP001651050"/>
    </source>
</evidence>
<comment type="similarity">
    <text evidence="1">Belongs to the ROK (NagC/XylR) family.</text>
</comment>
<protein>
    <submittedName>
        <fullName evidence="2">ROK family transcriptional regulator</fullName>
    </submittedName>
</protein>
<proteinExistence type="inferred from homology"/>
<dbReference type="PROSITE" id="PS01125">
    <property type="entry name" value="ROK"/>
    <property type="match status" value="1"/>
</dbReference>
<gene>
    <name evidence="2" type="ORF">M1843_10270</name>
</gene>
<evidence type="ECO:0000256" key="1">
    <source>
        <dbReference type="ARBA" id="ARBA00006479"/>
    </source>
</evidence>
<dbReference type="InterPro" id="IPR036390">
    <property type="entry name" value="WH_DNA-bd_sf"/>
</dbReference>
<organism evidence="2 3">
    <name type="scientific">Isoptericola peretonis</name>
    <dbReference type="NCBI Taxonomy" id="2918523"/>
    <lineage>
        <taxon>Bacteria</taxon>
        <taxon>Bacillati</taxon>
        <taxon>Actinomycetota</taxon>
        <taxon>Actinomycetes</taxon>
        <taxon>Micrococcales</taxon>
        <taxon>Promicromonosporaceae</taxon>
        <taxon>Isoptericola</taxon>
    </lineage>
</organism>
<comment type="caution">
    <text evidence="2">The sequence shown here is derived from an EMBL/GenBank/DDBJ whole genome shotgun (WGS) entry which is preliminary data.</text>
</comment>
<sequence>MQRRADVPRLGSLGPSARAVVRALLLAGPLSRAELARRLERSPASITKITQPLVSAGLVTEDAAPSAESRGRPGAPLVLHASRHLFVGVKVTADEVYAVRTDASGRVEATGHRALRDAEQSTVIEQIIHLVKELGRDRTIQALGIGLAGQMSRFDDTVRSNDYLGWDQVPLARLLEDATGIPTVLSGDARALTAGVQWSGPGRGMSDFAVLTVGVGVGLGIVLDDRVVAGPTGKVGMLGHTRVSDSGPLCTYGHRGCASAFLTTWAITRGIGVPLGRTDVDLAAAFELAEAGDAVALRVFRDAGRALGVLIAQLVNLLGLPAVILAGDGLGMLAHTREGMEAAIAEHLDPHATAPSVVPFTSGFDEWARGAAVVACQWMLVDPPGATPAQL</sequence>
<evidence type="ECO:0000313" key="2">
    <source>
        <dbReference type="EMBL" id="MCK9794130.1"/>
    </source>
</evidence>
<dbReference type="Proteomes" id="UP001651050">
    <property type="component" value="Unassembled WGS sequence"/>
</dbReference>
<dbReference type="InterPro" id="IPR043129">
    <property type="entry name" value="ATPase_NBD"/>
</dbReference>
<dbReference type="InterPro" id="IPR036388">
    <property type="entry name" value="WH-like_DNA-bd_sf"/>
</dbReference>
<dbReference type="RefSeq" id="WP_416343985.1">
    <property type="nucleotide sequence ID" value="NZ_JALQCY010000003.1"/>
</dbReference>
<dbReference type="SUPFAM" id="SSF53067">
    <property type="entry name" value="Actin-like ATPase domain"/>
    <property type="match status" value="1"/>
</dbReference>
<dbReference type="Pfam" id="PF00480">
    <property type="entry name" value="ROK"/>
    <property type="match status" value="1"/>
</dbReference>
<accession>A0ABT0J3T0</accession>
<name>A0ABT0J3T0_9MICO</name>
<dbReference type="SUPFAM" id="SSF46785">
    <property type="entry name" value="Winged helix' DNA-binding domain"/>
    <property type="match status" value="1"/>
</dbReference>
<dbReference type="InterPro" id="IPR000600">
    <property type="entry name" value="ROK"/>
</dbReference>
<dbReference type="InterPro" id="IPR049874">
    <property type="entry name" value="ROK_cs"/>
</dbReference>
<keyword evidence="3" id="KW-1185">Reference proteome</keyword>